<dbReference type="Proteomes" id="UP001212997">
    <property type="component" value="Unassembled WGS sequence"/>
</dbReference>
<dbReference type="AlphaFoldDB" id="A0AAD5V1M2"/>
<reference evidence="1" key="1">
    <citation type="submission" date="2022-07" db="EMBL/GenBank/DDBJ databases">
        <title>Genome Sequence of Physisporinus lineatus.</title>
        <authorList>
            <person name="Buettner E."/>
        </authorList>
    </citation>
    <scope>NUCLEOTIDE SEQUENCE</scope>
    <source>
        <strain evidence="1">VT162</strain>
    </source>
</reference>
<evidence type="ECO:0000313" key="1">
    <source>
        <dbReference type="EMBL" id="KAJ3483795.1"/>
    </source>
</evidence>
<gene>
    <name evidence="1" type="ORF">NLI96_g6078</name>
</gene>
<name>A0AAD5V1M2_9APHY</name>
<organism evidence="1 2">
    <name type="scientific">Meripilus lineatus</name>
    <dbReference type="NCBI Taxonomy" id="2056292"/>
    <lineage>
        <taxon>Eukaryota</taxon>
        <taxon>Fungi</taxon>
        <taxon>Dikarya</taxon>
        <taxon>Basidiomycota</taxon>
        <taxon>Agaricomycotina</taxon>
        <taxon>Agaricomycetes</taxon>
        <taxon>Polyporales</taxon>
        <taxon>Meripilaceae</taxon>
        <taxon>Meripilus</taxon>
    </lineage>
</organism>
<evidence type="ECO:0000313" key="2">
    <source>
        <dbReference type="Proteomes" id="UP001212997"/>
    </source>
</evidence>
<sequence>MSEDKDELASVTTLSSDNYPLGRILKKIESDVASLSSRSASSTSTRVGIASEKGIAAMGRLASGWVERVQRRVKLHKIDAYLKSHEDYIPPEYYEDLLELQRTGLYPKRVRRQAWNLIIVLLQRQRIERIVDVIITWPSIEIQLFVRQLAAFKLSGWTIYPGKVVECPEGPSTSTSPSPPEELDLSHLITSCRAILSSLLRQDPDMLHQFLGVDEYLALQLPSIEDHKCEVLTLFFADLADNFVPSSSNPWILPPFAHDFVEFLRTGHLLQVKPVVDYIIQAYRSIKASIVYLPQLNDAFPFLWFTAHLFLSSPIAKDEFLNQELLDIVESEHKVDWFLNIFTHYTSNHLLISNICSSRDKTFVSGVDDRQEFYNALFELVANPHPDDDIHQRVLQVVVHELEGVGREHYADAILQLPEHRRGHAISQLMTLRLTHQTDLDSSSKFNGNFRKILKALKSKSLDPNILCDNIDIGDYALAQTDVQSVAGERAGTDDALSKFFNDLALQDTQLERGCRIPPNVHNFVLYSSSAPLKQLNAVLDYILSVLAILASEPCDSDAYLALSESLPNLAEACLCPQSPLLLFVIHLAFHSVDAAQYLLDNGIIATLHQTWEKPTAMGDSKQLLARIALSTQIRLVLAALAKHNLTGLLSQLRGCQPDYWFNDPSLPITNVHLSLWLDQDSWHDLSGYLRLVAEGVGQNGDMYTLLNLTGSEPVEDLLTVIGFVSSPLWTNIS</sequence>
<keyword evidence="2" id="KW-1185">Reference proteome</keyword>
<accession>A0AAD5V1M2</accession>
<protein>
    <submittedName>
        <fullName evidence="1">Uncharacterized protein</fullName>
    </submittedName>
</protein>
<proteinExistence type="predicted"/>
<comment type="caution">
    <text evidence="1">The sequence shown here is derived from an EMBL/GenBank/DDBJ whole genome shotgun (WGS) entry which is preliminary data.</text>
</comment>
<dbReference type="EMBL" id="JANAWD010000214">
    <property type="protein sequence ID" value="KAJ3483795.1"/>
    <property type="molecule type" value="Genomic_DNA"/>
</dbReference>